<dbReference type="GO" id="GO:0005634">
    <property type="term" value="C:nucleus"/>
    <property type="evidence" value="ECO:0007669"/>
    <property type="project" value="TreeGrafter"/>
</dbReference>
<dbReference type="STRING" id="1561998.A0A1I7UUX9"/>
<dbReference type="Gene3D" id="2.40.50.100">
    <property type="match status" value="1"/>
</dbReference>
<dbReference type="Proteomes" id="UP000095282">
    <property type="component" value="Unplaced"/>
</dbReference>
<dbReference type="InterPro" id="IPR039169">
    <property type="entry name" value="Abitram"/>
</dbReference>
<evidence type="ECO:0000313" key="1">
    <source>
        <dbReference type="Proteomes" id="UP000095282"/>
    </source>
</evidence>
<dbReference type="PANTHER" id="PTHR13651">
    <property type="entry name" value="PROTEIN ABITRAM"/>
    <property type="match status" value="1"/>
</dbReference>
<dbReference type="GO" id="GO:0030833">
    <property type="term" value="P:regulation of actin filament polymerization"/>
    <property type="evidence" value="ECO:0007669"/>
    <property type="project" value="TreeGrafter"/>
</dbReference>
<dbReference type="GO" id="GO:0003785">
    <property type="term" value="F:actin monomer binding"/>
    <property type="evidence" value="ECO:0007669"/>
    <property type="project" value="TreeGrafter"/>
</dbReference>
<dbReference type="PANTHER" id="PTHR13651:SF0">
    <property type="entry name" value="PROTEIN ABITRAM"/>
    <property type="match status" value="1"/>
</dbReference>
<dbReference type="InterPro" id="IPR011053">
    <property type="entry name" value="Single_hybrid_motif"/>
</dbReference>
<dbReference type="WBParaSite" id="Csp11.Scaffold630.g19600.t1">
    <property type="protein sequence ID" value="Csp11.Scaffold630.g19600.t1"/>
    <property type="gene ID" value="Csp11.Scaffold630.g19600"/>
</dbReference>
<dbReference type="GO" id="GO:0051489">
    <property type="term" value="P:regulation of filopodium assembly"/>
    <property type="evidence" value="ECO:0007669"/>
    <property type="project" value="TreeGrafter"/>
</dbReference>
<dbReference type="GO" id="GO:0048813">
    <property type="term" value="P:dendrite morphogenesis"/>
    <property type="evidence" value="ECO:0007669"/>
    <property type="project" value="TreeGrafter"/>
</dbReference>
<dbReference type="GO" id="GO:0051015">
    <property type="term" value="F:actin filament binding"/>
    <property type="evidence" value="ECO:0007669"/>
    <property type="project" value="TreeGrafter"/>
</dbReference>
<dbReference type="GO" id="GO:0032433">
    <property type="term" value="C:filopodium tip"/>
    <property type="evidence" value="ECO:0007669"/>
    <property type="project" value="TreeGrafter"/>
</dbReference>
<name>A0A1I7UUX9_9PELO</name>
<dbReference type="GO" id="GO:0030027">
    <property type="term" value="C:lamellipodium"/>
    <property type="evidence" value="ECO:0007669"/>
    <property type="project" value="TreeGrafter"/>
</dbReference>
<sequence length="158" mass="17390">MTSPSFSYASVVDRIYSRRSSELYDNIAYLHHPSGVTVVVLRTIPSSEVIEVDFGSTKKHGADRSTNQVSGKGKRGALILQTDSKLCTFKCQDGTEHVVRAGVRGTLVEMNDRLKTHPDLIRTAPDNQGYIAIITYGAGVRDTDGMGDELPKKRLHLK</sequence>
<dbReference type="GO" id="GO:0030425">
    <property type="term" value="C:dendrite"/>
    <property type="evidence" value="ECO:0007669"/>
    <property type="project" value="TreeGrafter"/>
</dbReference>
<proteinExistence type="predicted"/>
<dbReference type="AlphaFoldDB" id="A0A1I7UUX9"/>
<dbReference type="SUPFAM" id="SSF51230">
    <property type="entry name" value="Single hybrid motif"/>
    <property type="match status" value="1"/>
</dbReference>
<evidence type="ECO:0000313" key="2">
    <source>
        <dbReference type="WBParaSite" id="Csp11.Scaffold630.g19600.t1"/>
    </source>
</evidence>
<keyword evidence="1" id="KW-1185">Reference proteome</keyword>
<protein>
    <submittedName>
        <fullName evidence="2">Protein Abitram</fullName>
    </submittedName>
</protein>
<dbReference type="eggNOG" id="KOG3266">
    <property type="taxonomic scope" value="Eukaryota"/>
</dbReference>
<accession>A0A1I7UUX9</accession>
<reference evidence="2" key="1">
    <citation type="submission" date="2016-11" db="UniProtKB">
        <authorList>
            <consortium name="WormBaseParasite"/>
        </authorList>
    </citation>
    <scope>IDENTIFICATION</scope>
</reference>
<organism evidence="1 2">
    <name type="scientific">Caenorhabditis tropicalis</name>
    <dbReference type="NCBI Taxonomy" id="1561998"/>
    <lineage>
        <taxon>Eukaryota</taxon>
        <taxon>Metazoa</taxon>
        <taxon>Ecdysozoa</taxon>
        <taxon>Nematoda</taxon>
        <taxon>Chromadorea</taxon>
        <taxon>Rhabditida</taxon>
        <taxon>Rhabditina</taxon>
        <taxon>Rhabditomorpha</taxon>
        <taxon>Rhabditoidea</taxon>
        <taxon>Rhabditidae</taxon>
        <taxon>Peloderinae</taxon>
        <taxon>Caenorhabditis</taxon>
    </lineage>
</organism>